<feature type="region of interest" description="Disordered" evidence="2">
    <location>
        <begin position="731"/>
        <end position="751"/>
    </location>
</feature>
<name>A0A428SV99_9HYPO</name>
<feature type="domain" description="Xylanolytic transcriptional activator regulatory" evidence="3">
    <location>
        <begin position="374"/>
        <end position="448"/>
    </location>
</feature>
<keyword evidence="1" id="KW-0539">Nucleus</keyword>
<evidence type="ECO:0000313" key="5">
    <source>
        <dbReference type="Proteomes" id="UP000287144"/>
    </source>
</evidence>
<gene>
    <name evidence="4" type="ORF">CEP52_013106</name>
</gene>
<evidence type="ECO:0000256" key="2">
    <source>
        <dbReference type="SAM" id="MobiDB-lite"/>
    </source>
</evidence>
<evidence type="ECO:0000256" key="1">
    <source>
        <dbReference type="ARBA" id="ARBA00023242"/>
    </source>
</evidence>
<accession>A0A428SV99</accession>
<dbReference type="PANTHER" id="PTHR47425:SF2">
    <property type="entry name" value="FARB-RELATED"/>
    <property type="match status" value="1"/>
</dbReference>
<protein>
    <recommendedName>
        <fullName evidence="3">Xylanolytic transcriptional activator regulatory domain-containing protein</fullName>
    </recommendedName>
</protein>
<comment type="caution">
    <text evidence="4">The sequence shown here is derived from an EMBL/GenBank/DDBJ whole genome shotgun (WGS) entry which is preliminary data.</text>
</comment>
<sequence length="782" mass="87067">MFVHTTRLASGADVSGVFSNTQTAKARGGPDLPTNLDPLDYWLHVLDESETLVHCCPSGYNAEGFGNCYSSGSASSHTYSERCIQSYSNRTPSLLHGRRSHDREIIGGELVGLAFPADLERCIRVHPPASATEDSSDRRNTIQEADTDRSANDSRPINPAAPCSTPTDHYGVGEDIEYTTQMLRLVSGYTGDAGINLGPAWSEPDKLVRTANSYASSNGTTDSEQSNRLPGFIKPLASCIDRDDIAYLQSKGALSAPSIQLQNALLWSFFEYVYPYIPVVDIEEFLGSVHDRDGNSGQVSLLLYQAVLFAGTAHVNMDHLKKAGFGTRREARKAFFHRVRLLYDFNAEPDRVVIIQALLLMTLWYETPNEHRNTWHWIDVAISQAFAAGLHRDPPFLSAPPLIRIQRLRRRIWWTCLMRDRLVSLGMKRPPRINDEDYCVTMLETADFAPADLPENERGQLQDLCSYINDSRKRMALARLCIAKANLCRRLRYYLRSRYSVFAENAGDEAAEAFTMSRPDDKAAYVSCSEDLVAWQKALSNDCKYRTLSSDLVAHEDSTVALHRTILHMIYYASISGIHRSRFTLLLHDKESSLFDQEVSKIWMQHAAIRVSDMAGEIHQHGLDGFLPTLGLSVVVSAASVHLLEIRGVIDAERKRAYEGYRRCMVVLDSLADMYVAADLAKDAMEWAFVQPSARASEPSDEIESMVQSSQSPTALDAPVDIDSLINGNRQGCSAPTESVGPDHDELGLGGPGADFEDVWMDYPMGEMDKFGNSVMFSDIDL</sequence>
<evidence type="ECO:0000313" key="4">
    <source>
        <dbReference type="EMBL" id="RSL93698.1"/>
    </source>
</evidence>
<dbReference type="Proteomes" id="UP000287144">
    <property type="component" value="Unassembled WGS sequence"/>
</dbReference>
<dbReference type="InterPro" id="IPR052761">
    <property type="entry name" value="Fungal_Detox/Toxin_TFs"/>
</dbReference>
<dbReference type="STRING" id="1325735.A0A428SV99"/>
<dbReference type="InterPro" id="IPR007219">
    <property type="entry name" value="XnlR_reg_dom"/>
</dbReference>
<dbReference type="Pfam" id="PF04082">
    <property type="entry name" value="Fungal_trans"/>
    <property type="match status" value="1"/>
</dbReference>
<feature type="region of interest" description="Disordered" evidence="2">
    <location>
        <begin position="127"/>
        <end position="171"/>
    </location>
</feature>
<dbReference type="EMBL" id="NKCK01000180">
    <property type="protein sequence ID" value="RSL93698.1"/>
    <property type="molecule type" value="Genomic_DNA"/>
</dbReference>
<dbReference type="GO" id="GO:0006351">
    <property type="term" value="P:DNA-templated transcription"/>
    <property type="evidence" value="ECO:0007669"/>
    <property type="project" value="InterPro"/>
</dbReference>
<dbReference type="PANTHER" id="PTHR47425">
    <property type="entry name" value="FARB-RELATED"/>
    <property type="match status" value="1"/>
</dbReference>
<proteinExistence type="predicted"/>
<organism evidence="4 5">
    <name type="scientific">Fusarium oligoseptatum</name>
    <dbReference type="NCBI Taxonomy" id="2604345"/>
    <lineage>
        <taxon>Eukaryota</taxon>
        <taxon>Fungi</taxon>
        <taxon>Dikarya</taxon>
        <taxon>Ascomycota</taxon>
        <taxon>Pezizomycotina</taxon>
        <taxon>Sordariomycetes</taxon>
        <taxon>Hypocreomycetidae</taxon>
        <taxon>Hypocreales</taxon>
        <taxon>Nectriaceae</taxon>
        <taxon>Fusarium</taxon>
        <taxon>Fusarium solani species complex</taxon>
    </lineage>
</organism>
<dbReference type="GO" id="GO:0008270">
    <property type="term" value="F:zinc ion binding"/>
    <property type="evidence" value="ECO:0007669"/>
    <property type="project" value="InterPro"/>
</dbReference>
<dbReference type="CDD" id="cd12148">
    <property type="entry name" value="fungal_TF_MHR"/>
    <property type="match status" value="1"/>
</dbReference>
<dbReference type="AlphaFoldDB" id="A0A428SV99"/>
<feature type="compositionally biased region" description="Basic and acidic residues" evidence="2">
    <location>
        <begin position="135"/>
        <end position="152"/>
    </location>
</feature>
<dbReference type="SMART" id="SM00906">
    <property type="entry name" value="Fungal_trans"/>
    <property type="match status" value="1"/>
</dbReference>
<reference evidence="4 5" key="1">
    <citation type="submission" date="2017-06" db="EMBL/GenBank/DDBJ databases">
        <title>Comparative genomic analysis of Ambrosia Fusariam Clade fungi.</title>
        <authorList>
            <person name="Stajich J.E."/>
            <person name="Carrillo J."/>
            <person name="Kijimoto T."/>
            <person name="Eskalen A."/>
            <person name="O'Donnell K."/>
            <person name="Kasson M."/>
        </authorList>
    </citation>
    <scope>NUCLEOTIDE SEQUENCE [LARGE SCALE GENOMIC DNA]</scope>
    <source>
        <strain evidence="4 5">NRRL62579</strain>
    </source>
</reference>
<dbReference type="GO" id="GO:0003677">
    <property type="term" value="F:DNA binding"/>
    <property type="evidence" value="ECO:0007669"/>
    <property type="project" value="InterPro"/>
</dbReference>
<evidence type="ECO:0000259" key="3">
    <source>
        <dbReference type="SMART" id="SM00906"/>
    </source>
</evidence>
<keyword evidence="5" id="KW-1185">Reference proteome</keyword>